<keyword evidence="2" id="KW-1185">Reference proteome</keyword>
<feature type="non-terminal residue" evidence="1">
    <location>
        <position position="1"/>
    </location>
</feature>
<reference evidence="1 2" key="1">
    <citation type="journal article" date="2016" name="Mol. Biol. Evol.">
        <title>Comparative Genomics of Early-Diverging Mushroom-Forming Fungi Provides Insights into the Origins of Lignocellulose Decay Capabilities.</title>
        <authorList>
            <person name="Nagy L.G."/>
            <person name="Riley R."/>
            <person name="Tritt A."/>
            <person name="Adam C."/>
            <person name="Daum C."/>
            <person name="Floudas D."/>
            <person name="Sun H."/>
            <person name="Yadav J.S."/>
            <person name="Pangilinan J."/>
            <person name="Larsson K.H."/>
            <person name="Matsuura K."/>
            <person name="Barry K."/>
            <person name="Labutti K."/>
            <person name="Kuo R."/>
            <person name="Ohm R.A."/>
            <person name="Bhattacharya S.S."/>
            <person name="Shirouzu T."/>
            <person name="Yoshinaga Y."/>
            <person name="Martin F.M."/>
            <person name="Grigoriev I.V."/>
            <person name="Hibbett D.S."/>
        </authorList>
    </citation>
    <scope>NUCLEOTIDE SEQUENCE [LARGE SCALE GENOMIC DNA]</scope>
    <source>
        <strain evidence="1 2">HHB10207 ss-3</strain>
    </source>
</reference>
<proteinExistence type="predicted"/>
<evidence type="ECO:0000313" key="2">
    <source>
        <dbReference type="Proteomes" id="UP000076798"/>
    </source>
</evidence>
<organism evidence="1 2">
    <name type="scientific">Sistotremastrum suecicum HHB10207 ss-3</name>
    <dbReference type="NCBI Taxonomy" id="1314776"/>
    <lineage>
        <taxon>Eukaryota</taxon>
        <taxon>Fungi</taxon>
        <taxon>Dikarya</taxon>
        <taxon>Basidiomycota</taxon>
        <taxon>Agaricomycotina</taxon>
        <taxon>Agaricomycetes</taxon>
        <taxon>Sistotremastrales</taxon>
        <taxon>Sistotremastraceae</taxon>
        <taxon>Sistotremastrum</taxon>
    </lineage>
</organism>
<accession>A0A166EX87</accession>
<protein>
    <recommendedName>
        <fullName evidence="3">DNA/RNA polymerase</fullName>
    </recommendedName>
</protein>
<sequence>PGVRVFAERMKEALMSAHDAILSARVKQTIQANKRRRPATFALGDLVYVSTAHLSLPKGRARKLVPKYVGPFPI</sequence>
<gene>
    <name evidence="1" type="ORF">SISSUDRAFT_970661</name>
</gene>
<name>A0A166EX87_9AGAM</name>
<dbReference type="AlphaFoldDB" id="A0A166EX87"/>
<dbReference type="EMBL" id="KV428037">
    <property type="protein sequence ID" value="KZT40049.1"/>
    <property type="molecule type" value="Genomic_DNA"/>
</dbReference>
<dbReference type="STRING" id="1314776.A0A166EX87"/>
<evidence type="ECO:0000313" key="1">
    <source>
        <dbReference type="EMBL" id="KZT40049.1"/>
    </source>
</evidence>
<evidence type="ECO:0008006" key="3">
    <source>
        <dbReference type="Google" id="ProtNLM"/>
    </source>
</evidence>
<dbReference type="Proteomes" id="UP000076798">
    <property type="component" value="Unassembled WGS sequence"/>
</dbReference>
<dbReference type="OrthoDB" id="3227343at2759"/>
<feature type="non-terminal residue" evidence="1">
    <location>
        <position position="74"/>
    </location>
</feature>